<sequence length="237" mass="26081">MFHQTDIRTLRPGLTPFPTDVFTADQPWLARHLLPLISIDLGVLRPALTGTIATMLCPIEPDEGCIGEETAAHHTEFTGTNWIAFELTADNRMRFLGEEGYFLGDQVADKHVTEMTESYAKAHAYFQSHGRLASYSRYGDGSAGEQAYLDALGGQVSNGNWVETAPIPAAFALTFTAAAYDRHAPEDAERVIISRDGNPFFSVAEVAGYNWCAAGPDAIVMLYEPHSRTVLFSFDWS</sequence>
<dbReference type="AlphaFoldDB" id="A0AAW5PIY1"/>
<reference evidence="1" key="1">
    <citation type="submission" date="2022-08" db="EMBL/GenBank/DDBJ databases">
        <title>Genomic analyses of the natural microbiome of Caenorhabditis elegans.</title>
        <authorList>
            <person name="Samuel B."/>
        </authorList>
    </citation>
    <scope>NUCLEOTIDE SEQUENCE</scope>
    <source>
        <strain evidence="1">BIGb0277</strain>
    </source>
</reference>
<dbReference type="EMBL" id="JANUEK010000006">
    <property type="protein sequence ID" value="MCS4280712.1"/>
    <property type="molecule type" value="Genomic_DNA"/>
</dbReference>
<proteinExistence type="predicted"/>
<accession>A0AAW5PIY1</accession>
<organism evidence="1 2">
    <name type="scientific">Stenotrophomonas rhizophila</name>
    <dbReference type="NCBI Taxonomy" id="216778"/>
    <lineage>
        <taxon>Bacteria</taxon>
        <taxon>Pseudomonadati</taxon>
        <taxon>Pseudomonadota</taxon>
        <taxon>Gammaproteobacteria</taxon>
        <taxon>Lysobacterales</taxon>
        <taxon>Lysobacteraceae</taxon>
        <taxon>Stenotrophomonas</taxon>
    </lineage>
</organism>
<dbReference type="RefSeq" id="WP_259261361.1">
    <property type="nucleotide sequence ID" value="NZ_JANUEK010000006.1"/>
</dbReference>
<evidence type="ECO:0000313" key="2">
    <source>
        <dbReference type="Proteomes" id="UP001320691"/>
    </source>
</evidence>
<protein>
    <recommendedName>
        <fullName evidence="3">Enolase</fullName>
    </recommendedName>
</protein>
<evidence type="ECO:0000313" key="1">
    <source>
        <dbReference type="EMBL" id="MCS4280712.1"/>
    </source>
</evidence>
<gene>
    <name evidence="1" type="ORF">M2412_002706</name>
</gene>
<comment type="caution">
    <text evidence="1">The sequence shown here is derived from an EMBL/GenBank/DDBJ whole genome shotgun (WGS) entry which is preliminary data.</text>
</comment>
<dbReference type="Proteomes" id="UP001320691">
    <property type="component" value="Unassembled WGS sequence"/>
</dbReference>
<evidence type="ECO:0008006" key="3">
    <source>
        <dbReference type="Google" id="ProtNLM"/>
    </source>
</evidence>
<name>A0AAW5PIY1_9GAMM</name>